<dbReference type="EMBL" id="JAACJN010000222">
    <property type="protein sequence ID" value="KAF5359955.1"/>
    <property type="molecule type" value="Genomic_DNA"/>
</dbReference>
<dbReference type="EMBL" id="JAACJN010000089">
    <property type="protein sequence ID" value="KAF5376587.1"/>
    <property type="molecule type" value="Genomic_DNA"/>
</dbReference>
<dbReference type="PANTHER" id="PTHR40465">
    <property type="entry name" value="CHROMOSOME 1, WHOLE GENOME SHOTGUN SEQUENCE"/>
    <property type="match status" value="1"/>
</dbReference>
<dbReference type="AlphaFoldDB" id="A0A8H5D6R7"/>
<evidence type="ECO:0000313" key="4">
    <source>
        <dbReference type="EMBL" id="KAF5359955.1"/>
    </source>
</evidence>
<accession>A0A8H5D6R7</accession>
<evidence type="ECO:0000313" key="5">
    <source>
        <dbReference type="EMBL" id="KAF5376587.1"/>
    </source>
</evidence>
<sequence>MVWVGKGYVTQIKRRKWAVLTSSFRIHAPSAITLTDPFFKRLSVTYLTTAAVVDLVLALGMTYMLTKRSTNFDGSTRSLRLLAVLSINSGLWTAVFAILSIVLFLAFPSNVLYAIFDFGISPLYCNTLLANLNARNFVASGLKKVVTSSGGNSYNLSNIGTRPTGTGATLATSDPVKWSVAVPEEEMVVEAV</sequence>
<dbReference type="Proteomes" id="UP000518752">
    <property type="component" value="Unassembled WGS sequence"/>
</dbReference>
<gene>
    <name evidence="5" type="ORF">D9757_009582</name>
    <name evidence="4" type="ORF">D9757_012240</name>
    <name evidence="3" type="ORF">D9757_012336</name>
</gene>
<keyword evidence="1" id="KW-1133">Transmembrane helix</keyword>
<evidence type="ECO:0000259" key="2">
    <source>
        <dbReference type="Pfam" id="PF20152"/>
    </source>
</evidence>
<proteinExistence type="predicted"/>
<protein>
    <recommendedName>
        <fullName evidence="2">DUF6534 domain-containing protein</fullName>
    </recommendedName>
</protein>
<keyword evidence="1" id="KW-0812">Transmembrane</keyword>
<keyword evidence="6" id="KW-1185">Reference proteome</keyword>
<reference evidence="3 6" key="1">
    <citation type="journal article" date="2020" name="ISME J.">
        <title>Uncovering the hidden diversity of litter-decomposition mechanisms in mushroom-forming fungi.</title>
        <authorList>
            <person name="Floudas D."/>
            <person name="Bentzer J."/>
            <person name="Ahren D."/>
            <person name="Johansson T."/>
            <person name="Persson P."/>
            <person name="Tunlid A."/>
        </authorList>
    </citation>
    <scope>NUCLEOTIDE SEQUENCE [LARGE SCALE GENOMIC DNA]</scope>
    <source>
        <strain evidence="3 6">CBS 406.79</strain>
    </source>
</reference>
<name>A0A8H5D6R7_9AGAR</name>
<organism evidence="3 6">
    <name type="scientific">Collybiopsis confluens</name>
    <dbReference type="NCBI Taxonomy" id="2823264"/>
    <lineage>
        <taxon>Eukaryota</taxon>
        <taxon>Fungi</taxon>
        <taxon>Dikarya</taxon>
        <taxon>Basidiomycota</taxon>
        <taxon>Agaricomycotina</taxon>
        <taxon>Agaricomycetes</taxon>
        <taxon>Agaricomycetidae</taxon>
        <taxon>Agaricales</taxon>
        <taxon>Marasmiineae</taxon>
        <taxon>Omphalotaceae</taxon>
        <taxon>Collybiopsis</taxon>
    </lineage>
</organism>
<feature type="domain" description="DUF6534" evidence="2">
    <location>
        <begin position="50"/>
        <end position="136"/>
    </location>
</feature>
<feature type="transmembrane region" description="Helical" evidence="1">
    <location>
        <begin position="44"/>
        <end position="66"/>
    </location>
</feature>
<dbReference type="PANTHER" id="PTHR40465:SF1">
    <property type="entry name" value="DUF6534 DOMAIN-CONTAINING PROTEIN"/>
    <property type="match status" value="1"/>
</dbReference>
<feature type="transmembrane region" description="Helical" evidence="1">
    <location>
        <begin position="78"/>
        <end position="105"/>
    </location>
</feature>
<evidence type="ECO:0000313" key="6">
    <source>
        <dbReference type="Proteomes" id="UP000518752"/>
    </source>
</evidence>
<comment type="caution">
    <text evidence="3">The sequence shown here is derived from an EMBL/GenBank/DDBJ whole genome shotgun (WGS) entry which is preliminary data.</text>
</comment>
<dbReference type="EMBL" id="JAACJN010000258">
    <property type="protein sequence ID" value="KAF5354606.1"/>
    <property type="molecule type" value="Genomic_DNA"/>
</dbReference>
<evidence type="ECO:0000256" key="1">
    <source>
        <dbReference type="SAM" id="Phobius"/>
    </source>
</evidence>
<dbReference type="InterPro" id="IPR045339">
    <property type="entry name" value="DUF6534"/>
</dbReference>
<evidence type="ECO:0000313" key="3">
    <source>
        <dbReference type="EMBL" id="KAF5354606.1"/>
    </source>
</evidence>
<feature type="transmembrane region" description="Helical" evidence="1">
    <location>
        <begin position="111"/>
        <end position="134"/>
    </location>
</feature>
<dbReference type="OrthoDB" id="2884999at2759"/>
<dbReference type="Pfam" id="PF20152">
    <property type="entry name" value="DUF6534"/>
    <property type="match status" value="1"/>
</dbReference>
<keyword evidence="1" id="KW-0472">Membrane</keyword>